<keyword evidence="2" id="KW-0677">Repeat</keyword>
<dbReference type="VEuPathDB" id="FungiDB:AMAG_02374"/>
<dbReference type="CDD" id="cd00200">
    <property type="entry name" value="WD40"/>
    <property type="match status" value="1"/>
</dbReference>
<dbReference type="PANTHER" id="PTHR19862">
    <property type="entry name" value="WD REPEAT-CONTAINING PROTEIN 48"/>
    <property type="match status" value="1"/>
</dbReference>
<dbReference type="InterPro" id="IPR001680">
    <property type="entry name" value="WD40_rpt"/>
</dbReference>
<dbReference type="EMBL" id="GG745330">
    <property type="protein sequence ID" value="KNE56578.1"/>
    <property type="molecule type" value="Genomic_DNA"/>
</dbReference>
<proteinExistence type="predicted"/>
<feature type="repeat" description="WD" evidence="3">
    <location>
        <begin position="170"/>
        <end position="204"/>
    </location>
</feature>
<dbReference type="STRING" id="578462.A0A0L0S209"/>
<keyword evidence="1 3" id="KW-0853">WD repeat</keyword>
<evidence type="ECO:0000256" key="4">
    <source>
        <dbReference type="SAM" id="MobiDB-lite"/>
    </source>
</evidence>
<dbReference type="GO" id="GO:0043130">
    <property type="term" value="F:ubiquitin binding"/>
    <property type="evidence" value="ECO:0007669"/>
    <property type="project" value="TreeGrafter"/>
</dbReference>
<dbReference type="AlphaFoldDB" id="A0A0L0S209"/>
<evidence type="ECO:0000256" key="2">
    <source>
        <dbReference type="ARBA" id="ARBA00022737"/>
    </source>
</evidence>
<dbReference type="InterPro" id="IPR015943">
    <property type="entry name" value="WD40/YVTN_repeat-like_dom_sf"/>
</dbReference>
<accession>A0A0L0S209</accession>
<dbReference type="InterPro" id="IPR051246">
    <property type="entry name" value="WDR48"/>
</dbReference>
<gene>
    <name evidence="5" type="ORF">AMAG_02374</name>
</gene>
<feature type="repeat" description="WD" evidence="3">
    <location>
        <begin position="225"/>
        <end position="259"/>
    </location>
</feature>
<keyword evidence="6" id="KW-1185">Reference proteome</keyword>
<evidence type="ECO:0000256" key="3">
    <source>
        <dbReference type="PROSITE-ProRule" id="PRU00221"/>
    </source>
</evidence>
<dbReference type="PANTHER" id="PTHR19862:SF14">
    <property type="entry name" value="WD REPEAT-CONTAINING PROTEIN 48"/>
    <property type="match status" value="1"/>
</dbReference>
<evidence type="ECO:0000313" key="6">
    <source>
        <dbReference type="Proteomes" id="UP000054350"/>
    </source>
</evidence>
<dbReference type="PROSITE" id="PS00678">
    <property type="entry name" value="WD_REPEATS_1"/>
    <property type="match status" value="2"/>
</dbReference>
<protein>
    <submittedName>
        <fullName evidence="5">Uncharacterized protein</fullName>
    </submittedName>
</protein>
<evidence type="ECO:0000256" key="1">
    <source>
        <dbReference type="ARBA" id="ARBA00022574"/>
    </source>
</evidence>
<evidence type="ECO:0000313" key="5">
    <source>
        <dbReference type="EMBL" id="KNE56578.1"/>
    </source>
</evidence>
<feature type="compositionally biased region" description="Pro residues" evidence="4">
    <location>
        <begin position="725"/>
        <end position="734"/>
    </location>
</feature>
<reference evidence="6" key="2">
    <citation type="submission" date="2009-11" db="EMBL/GenBank/DDBJ databases">
        <title>The Genome Sequence of Allomyces macrogynus strain ATCC 38327.</title>
        <authorList>
            <consortium name="The Broad Institute Genome Sequencing Platform"/>
            <person name="Russ C."/>
            <person name="Cuomo C."/>
            <person name="Shea T."/>
            <person name="Young S.K."/>
            <person name="Zeng Q."/>
            <person name="Koehrsen M."/>
            <person name="Haas B."/>
            <person name="Borodovsky M."/>
            <person name="Guigo R."/>
            <person name="Alvarado L."/>
            <person name="Berlin A."/>
            <person name="Borenstein D."/>
            <person name="Chen Z."/>
            <person name="Engels R."/>
            <person name="Freedman E."/>
            <person name="Gellesch M."/>
            <person name="Goldberg J."/>
            <person name="Griggs A."/>
            <person name="Gujja S."/>
            <person name="Heiman D."/>
            <person name="Hepburn T."/>
            <person name="Howarth C."/>
            <person name="Jen D."/>
            <person name="Larson L."/>
            <person name="Lewis B."/>
            <person name="Mehta T."/>
            <person name="Park D."/>
            <person name="Pearson M."/>
            <person name="Roberts A."/>
            <person name="Saif S."/>
            <person name="Shenoy N."/>
            <person name="Sisk P."/>
            <person name="Stolte C."/>
            <person name="Sykes S."/>
            <person name="Walk T."/>
            <person name="White J."/>
            <person name="Yandava C."/>
            <person name="Burger G."/>
            <person name="Gray M.W."/>
            <person name="Holland P.W.H."/>
            <person name="King N."/>
            <person name="Lang F.B.F."/>
            <person name="Roger A.J."/>
            <person name="Ruiz-Trillo I."/>
            <person name="Lander E."/>
            <person name="Nusbaum C."/>
        </authorList>
    </citation>
    <scope>NUCLEOTIDE SEQUENCE [LARGE SCALE GENOMIC DNA]</scope>
    <source>
        <strain evidence="6">ATCC 38327</strain>
    </source>
</reference>
<feature type="compositionally biased region" description="Acidic residues" evidence="4">
    <location>
        <begin position="650"/>
        <end position="659"/>
    </location>
</feature>
<organism evidence="5 6">
    <name type="scientific">Allomyces macrogynus (strain ATCC 38327)</name>
    <name type="common">Allomyces javanicus var. macrogynus</name>
    <dbReference type="NCBI Taxonomy" id="578462"/>
    <lineage>
        <taxon>Eukaryota</taxon>
        <taxon>Fungi</taxon>
        <taxon>Fungi incertae sedis</taxon>
        <taxon>Blastocladiomycota</taxon>
        <taxon>Blastocladiomycetes</taxon>
        <taxon>Blastocladiales</taxon>
        <taxon>Blastocladiaceae</taxon>
        <taxon>Allomyces</taxon>
    </lineage>
</organism>
<dbReference type="eggNOG" id="KOG0308">
    <property type="taxonomic scope" value="Eukaryota"/>
</dbReference>
<dbReference type="OrthoDB" id="2421129at2759"/>
<dbReference type="InterPro" id="IPR019775">
    <property type="entry name" value="WD40_repeat_CS"/>
</dbReference>
<dbReference type="InterPro" id="IPR020472">
    <property type="entry name" value="WD40_PAC1"/>
</dbReference>
<dbReference type="SUPFAM" id="SSF50978">
    <property type="entry name" value="WD40 repeat-like"/>
    <property type="match status" value="1"/>
</dbReference>
<feature type="compositionally biased region" description="Basic and acidic residues" evidence="4">
    <location>
        <begin position="384"/>
        <end position="393"/>
    </location>
</feature>
<feature type="region of interest" description="Disordered" evidence="4">
    <location>
        <begin position="618"/>
        <end position="752"/>
    </location>
</feature>
<feature type="compositionally biased region" description="Low complexity" evidence="4">
    <location>
        <begin position="735"/>
        <end position="745"/>
    </location>
</feature>
<dbReference type="OMA" id="REEMCAS"/>
<feature type="region of interest" description="Disordered" evidence="4">
    <location>
        <begin position="384"/>
        <end position="417"/>
    </location>
</feature>
<dbReference type="PRINTS" id="PR00320">
    <property type="entry name" value="GPROTEINBRPT"/>
</dbReference>
<sequence length="752" mass="79708">MSSTAASTTAAPGTASSPPSRPIVRKVYYSLPLETGPNDEVGHRLGINAITPAPMGTAARTALLSGGRDGTIIGWDVRAAKLLTAPADAAPRPRATMVLRGHMDWINALVAPALPSHIPTLVSASNDRSVRLWRLASAPDYGDMNDDDDEDGADALAPPPVITAATSTVLGHHNDYVKCLAYAPGPQWVASGGLDRRIALWDMKADVGAPVSWLSLPDATPKQSIYALATHPGGSLIASGSPDKLIRLWDARSGRKAGQLLGHSDHVRSLLISDDGRLLLSASSDTTVKLWSLHTNRCLATFAHHQDSVWTLCGAPDTASYSAGKDGVVFRTDTRHPGTADGLGSRALFREDSVGGVHSVLAHDGIVYAATTASRLRGWRDVEPGELRPKSYDMDPIASDDDEANGESGDLVHPMSPKSPTSFGFDLARKPVIHRTATAGGASAAAAAPSSLLAFPPMALTQDPGDLSPWSTSAIPPVLRKDALVEFPGQHGLIKHCMLTNKRHVLTLDSAGNVDLWDIVRCVRIMSYGRVDFQTTIAEINQPEFAINWCTVDTKIGTLSVLLSETRCFDADMYVDEAGVDGVTYQPDQRTNLGRWVLVSLFRHMAAVIDAERMQQTAVPPVPPVPNGTGAPQAADPPSGEYNAPPADTDHDDETCDGDGDAKDSESTAGGSVARGRGMSRSASSPSVADGESVPRRPRSRSQSLVSRLRRLSLKHLGRVHLDDQPPPAIPPTPTAATSGASGSILYDNIKY</sequence>
<dbReference type="Pfam" id="PF00400">
    <property type="entry name" value="WD40"/>
    <property type="match status" value="6"/>
</dbReference>
<dbReference type="SMART" id="SM00320">
    <property type="entry name" value="WD40"/>
    <property type="match status" value="7"/>
</dbReference>
<dbReference type="PROSITE" id="PS50294">
    <property type="entry name" value="WD_REPEATS_REGION"/>
    <property type="match status" value="3"/>
</dbReference>
<dbReference type="PROSITE" id="PS50082">
    <property type="entry name" value="WD_REPEATS_2"/>
    <property type="match status" value="3"/>
</dbReference>
<dbReference type="GO" id="GO:0000724">
    <property type="term" value="P:double-strand break repair via homologous recombination"/>
    <property type="evidence" value="ECO:0007669"/>
    <property type="project" value="TreeGrafter"/>
</dbReference>
<feature type="compositionally biased region" description="Low complexity" evidence="4">
    <location>
        <begin position="669"/>
        <end position="689"/>
    </location>
</feature>
<dbReference type="Proteomes" id="UP000054350">
    <property type="component" value="Unassembled WGS sequence"/>
</dbReference>
<dbReference type="InterPro" id="IPR036322">
    <property type="entry name" value="WD40_repeat_dom_sf"/>
</dbReference>
<name>A0A0L0S209_ALLM3</name>
<feature type="repeat" description="WD" evidence="3">
    <location>
        <begin position="260"/>
        <end position="301"/>
    </location>
</feature>
<dbReference type="Gene3D" id="2.130.10.10">
    <property type="entry name" value="YVTN repeat-like/Quinoprotein amine dehydrogenase"/>
    <property type="match status" value="2"/>
</dbReference>
<reference evidence="5 6" key="1">
    <citation type="submission" date="2009-11" db="EMBL/GenBank/DDBJ databases">
        <title>Annotation of Allomyces macrogynus ATCC 38327.</title>
        <authorList>
            <consortium name="The Broad Institute Genome Sequencing Platform"/>
            <person name="Russ C."/>
            <person name="Cuomo C."/>
            <person name="Burger G."/>
            <person name="Gray M.W."/>
            <person name="Holland P.W.H."/>
            <person name="King N."/>
            <person name="Lang F.B.F."/>
            <person name="Roger A.J."/>
            <person name="Ruiz-Trillo I."/>
            <person name="Young S.K."/>
            <person name="Zeng Q."/>
            <person name="Gargeya S."/>
            <person name="Fitzgerald M."/>
            <person name="Haas B."/>
            <person name="Abouelleil A."/>
            <person name="Alvarado L."/>
            <person name="Arachchi H.M."/>
            <person name="Berlin A."/>
            <person name="Chapman S.B."/>
            <person name="Gearin G."/>
            <person name="Goldberg J."/>
            <person name="Griggs A."/>
            <person name="Gujja S."/>
            <person name="Hansen M."/>
            <person name="Heiman D."/>
            <person name="Howarth C."/>
            <person name="Larimer J."/>
            <person name="Lui A."/>
            <person name="MacDonald P.J.P."/>
            <person name="McCowen C."/>
            <person name="Montmayeur A."/>
            <person name="Murphy C."/>
            <person name="Neiman D."/>
            <person name="Pearson M."/>
            <person name="Priest M."/>
            <person name="Roberts A."/>
            <person name="Saif S."/>
            <person name="Shea T."/>
            <person name="Sisk P."/>
            <person name="Stolte C."/>
            <person name="Sykes S."/>
            <person name="Wortman J."/>
            <person name="Nusbaum C."/>
            <person name="Birren B."/>
        </authorList>
    </citation>
    <scope>NUCLEOTIDE SEQUENCE [LARGE SCALE GENOMIC DNA]</scope>
    <source>
        <strain evidence="5 6">ATCC 38327</strain>
    </source>
</reference>
<feature type="compositionally biased region" description="Basic residues" evidence="4">
    <location>
        <begin position="708"/>
        <end position="719"/>
    </location>
</feature>